<keyword evidence="2" id="KW-1185">Reference proteome</keyword>
<accession>A0A1M5CWB0</accession>
<protein>
    <submittedName>
        <fullName evidence="1">Uncharacterized protein</fullName>
    </submittedName>
</protein>
<evidence type="ECO:0000313" key="2">
    <source>
        <dbReference type="Proteomes" id="UP000184406"/>
    </source>
</evidence>
<dbReference type="EMBL" id="FQUX01000005">
    <property type="protein sequence ID" value="SHF58993.1"/>
    <property type="molecule type" value="Genomic_DNA"/>
</dbReference>
<proteinExistence type="predicted"/>
<organism evidence="1 2">
    <name type="scientific">Arenibacter palladensis</name>
    <dbReference type="NCBI Taxonomy" id="237373"/>
    <lineage>
        <taxon>Bacteria</taxon>
        <taxon>Pseudomonadati</taxon>
        <taxon>Bacteroidota</taxon>
        <taxon>Flavobacteriia</taxon>
        <taxon>Flavobacteriales</taxon>
        <taxon>Flavobacteriaceae</taxon>
        <taxon>Arenibacter</taxon>
    </lineage>
</organism>
<reference evidence="2" key="1">
    <citation type="submission" date="2016-11" db="EMBL/GenBank/DDBJ databases">
        <authorList>
            <person name="Varghese N."/>
            <person name="Submissions S."/>
        </authorList>
    </citation>
    <scope>NUCLEOTIDE SEQUENCE [LARGE SCALE GENOMIC DNA]</scope>
    <source>
        <strain evidence="2">DSM 17539</strain>
    </source>
</reference>
<dbReference type="AlphaFoldDB" id="A0A1M5CWB0"/>
<dbReference type="Proteomes" id="UP000184406">
    <property type="component" value="Unassembled WGS sequence"/>
</dbReference>
<sequence length="40" mass="4843">MRRFYDFTLALRFNNNGLVLLYKHFKRATYIGIGKSEFIQ</sequence>
<evidence type="ECO:0000313" key="1">
    <source>
        <dbReference type="EMBL" id="SHF58993.1"/>
    </source>
</evidence>
<gene>
    <name evidence="1" type="ORF">SAMN03080594_105226</name>
</gene>
<name>A0A1M5CWB0_9FLAO</name>